<name>A0A8S5SGH7_9CAUD</name>
<protein>
    <submittedName>
        <fullName evidence="1">Portal protein</fullName>
    </submittedName>
</protein>
<dbReference type="EMBL" id="BK032591">
    <property type="protein sequence ID" value="DAF49939.1"/>
    <property type="molecule type" value="Genomic_DNA"/>
</dbReference>
<reference evidence="1" key="1">
    <citation type="journal article" date="2021" name="Proc. Natl. Acad. Sci. U.S.A.">
        <title>A Catalog of Tens of Thousands of Viruses from Human Metagenomes Reveals Hidden Associations with Chronic Diseases.</title>
        <authorList>
            <person name="Tisza M.J."/>
            <person name="Buck C.B."/>
        </authorList>
    </citation>
    <scope>NUCLEOTIDE SEQUENCE</scope>
    <source>
        <strain evidence="1">CtxvK3</strain>
    </source>
</reference>
<accession>A0A8S5SGH7</accession>
<organism evidence="1">
    <name type="scientific">Siphoviridae sp. ctxvK3</name>
    <dbReference type="NCBI Taxonomy" id="2827975"/>
    <lineage>
        <taxon>Viruses</taxon>
        <taxon>Duplodnaviria</taxon>
        <taxon>Heunggongvirae</taxon>
        <taxon>Uroviricota</taxon>
        <taxon>Caudoviricetes</taxon>
    </lineage>
</organism>
<proteinExistence type="predicted"/>
<evidence type="ECO:0000313" key="1">
    <source>
        <dbReference type="EMBL" id="DAF49939.1"/>
    </source>
</evidence>
<sequence>MYRKQVEQMSANGTVGAYVTVSNAEIYEDGSFSGGEIRINYCDSMNILPLTVINDEIVEVAFVGVNYEKLKKVYVMVMFLKGQDERYIAETHYFKETGEEIKDRAQIVQLDVIKPFAIMRNAKVNNLQMQGYGLPKIWSAIAPLKTIDLTMTMWNRDLLKSDKIVLVNEALMQKDENGKIKMNPQMKKIFVQLGRDKLPEEKALWQEYNPTVRTAEVVQSLETALSILSMMFGFGTKKYTFESGRIVTATEYIGENQDAMKEVNSQRKESTAYIQDIIQAIAYFYELTQGRKLNINSLDIAIDYDDTYIEDKQSTAESLRNDALTFDIPRLKIMYFMKQYGFTEEEATELLNEEIQDDGEGDEEE</sequence>